<dbReference type="EMBL" id="JACLHY010000020">
    <property type="protein sequence ID" value="MBC8769585.1"/>
    <property type="molecule type" value="Genomic_DNA"/>
</dbReference>
<dbReference type="RefSeq" id="WP_187586556.1">
    <property type="nucleotide sequence ID" value="NZ_JACLHY010000020.1"/>
</dbReference>
<sequence length="50" mass="5843">MNNFRGTSIQGKLRYMDDEIRNRLRYGVGYTWTGKTTQEDQKGTRADKGK</sequence>
<gene>
    <name evidence="1" type="ORF">H4O18_16425</name>
</gene>
<keyword evidence="2" id="KW-1185">Reference proteome</keyword>
<protein>
    <submittedName>
        <fullName evidence="1">Uncharacterized protein</fullName>
    </submittedName>
</protein>
<organism evidence="1 2">
    <name type="scientific">Arenibacter arenosicollis</name>
    <dbReference type="NCBI Taxonomy" id="2762274"/>
    <lineage>
        <taxon>Bacteria</taxon>
        <taxon>Pseudomonadati</taxon>
        <taxon>Bacteroidota</taxon>
        <taxon>Flavobacteriia</taxon>
        <taxon>Flavobacteriales</taxon>
        <taxon>Flavobacteriaceae</taxon>
        <taxon>Arenibacter</taxon>
    </lineage>
</organism>
<dbReference type="Proteomes" id="UP000618952">
    <property type="component" value="Unassembled WGS sequence"/>
</dbReference>
<comment type="caution">
    <text evidence="1">The sequence shown here is derived from an EMBL/GenBank/DDBJ whole genome shotgun (WGS) entry which is preliminary data.</text>
</comment>
<evidence type="ECO:0000313" key="1">
    <source>
        <dbReference type="EMBL" id="MBC8769585.1"/>
    </source>
</evidence>
<proteinExistence type="predicted"/>
<accession>A0ABR7QQW8</accession>
<reference evidence="1 2" key="1">
    <citation type="submission" date="2020-08" db="EMBL/GenBank/DDBJ databases">
        <title>Arenibacter gaetbuli sp. nov., isolated from a sand dune.</title>
        <authorList>
            <person name="Park S."/>
            <person name="Yoon J.-H."/>
        </authorList>
    </citation>
    <scope>NUCLEOTIDE SEQUENCE [LARGE SCALE GENOMIC DNA]</scope>
    <source>
        <strain evidence="1 2">BSSL-BM3</strain>
    </source>
</reference>
<evidence type="ECO:0000313" key="2">
    <source>
        <dbReference type="Proteomes" id="UP000618952"/>
    </source>
</evidence>
<name>A0ABR7QQW8_9FLAO</name>